<dbReference type="eggNOG" id="arCOG08212">
    <property type="taxonomic scope" value="Archaea"/>
</dbReference>
<organism evidence="1 2">
    <name type="scientific">Ignicoccus hospitalis (strain KIN4/I / DSM 18386 / JCM 14125)</name>
    <dbReference type="NCBI Taxonomy" id="453591"/>
    <lineage>
        <taxon>Archaea</taxon>
        <taxon>Thermoproteota</taxon>
        <taxon>Thermoprotei</taxon>
        <taxon>Desulfurococcales</taxon>
        <taxon>Desulfurococcaceae</taxon>
        <taxon>Ignicoccus</taxon>
    </lineage>
</organism>
<name>A8A8G0_IGNH4</name>
<dbReference type="HOGENOM" id="CLU_187342_0_0_2"/>
<accession>A8A8G0</accession>
<dbReference type="RefSeq" id="WP_011998064.1">
    <property type="nucleotide sequence ID" value="NC_009776.1"/>
</dbReference>
<dbReference type="Proteomes" id="UP000000262">
    <property type="component" value="Chromosome"/>
</dbReference>
<proteinExistence type="predicted"/>
<gene>
    <name evidence="1" type="ordered locus">Igni_0028</name>
</gene>
<dbReference type="GeneID" id="5563024"/>
<sequence length="79" mass="9513">MERVRDALVREVVGKKVVNDKLYKYTYYTLPLNIYIPKHVVHKYGREYIVIINSETGEIRAMPKALYEQKRNKQRVQEE</sequence>
<dbReference type="EMBL" id="CP000816">
    <property type="protein sequence ID" value="ABU81212.1"/>
    <property type="molecule type" value="Genomic_DNA"/>
</dbReference>
<dbReference type="AlphaFoldDB" id="A8A8G0"/>
<protein>
    <submittedName>
        <fullName evidence="1">Uncharacterized protein</fullName>
    </submittedName>
</protein>
<evidence type="ECO:0000313" key="1">
    <source>
        <dbReference type="EMBL" id="ABU81212.1"/>
    </source>
</evidence>
<evidence type="ECO:0000313" key="2">
    <source>
        <dbReference type="Proteomes" id="UP000000262"/>
    </source>
</evidence>
<dbReference type="KEGG" id="iho:Igni_0028"/>
<keyword evidence="2" id="KW-1185">Reference proteome</keyword>
<dbReference type="OrthoDB" id="32938at2157"/>
<dbReference type="STRING" id="453591.Igni_0028"/>
<reference evidence="1 2" key="1">
    <citation type="journal article" date="2008" name="Genome Biol.">
        <title>A genomic analysis of the archaeal system Ignicoccus hospitalis-Nanoarchaeum equitans.</title>
        <authorList>
            <person name="Podar M."/>
            <person name="Anderson I."/>
            <person name="Makarova K.S."/>
            <person name="Elkins J.G."/>
            <person name="Ivanova N."/>
            <person name="Wall M.A."/>
            <person name="Lykidis A."/>
            <person name="Mavromatis K."/>
            <person name="Sun H."/>
            <person name="Hudson M.E."/>
            <person name="Chen W."/>
            <person name="Deciu C."/>
            <person name="Hutchison D."/>
            <person name="Eads J.R."/>
            <person name="Anderson A."/>
            <person name="Fernandes F."/>
            <person name="Szeto E."/>
            <person name="Lapidus A."/>
            <person name="Kyrpides N.C."/>
            <person name="Saier M.H.Jr."/>
            <person name="Richardson P.M."/>
            <person name="Rachel R."/>
            <person name="Huber H."/>
            <person name="Eisen J.A."/>
            <person name="Koonin E.V."/>
            <person name="Keller M."/>
            <person name="Stetter K.O."/>
        </authorList>
    </citation>
    <scope>NUCLEOTIDE SEQUENCE [LARGE SCALE GENOMIC DNA]</scope>
    <source>
        <strain evidence="2">KIN4/I / DSM 18386 / JCM 14125</strain>
    </source>
</reference>